<name>A0A0P1BBZ2_9BASI</name>
<feature type="compositionally biased region" description="Polar residues" evidence="1">
    <location>
        <begin position="149"/>
        <end position="167"/>
    </location>
</feature>
<evidence type="ECO:0000256" key="2">
    <source>
        <dbReference type="SAM" id="SignalP"/>
    </source>
</evidence>
<protein>
    <submittedName>
        <fullName evidence="3">Uncharacterized protein</fullName>
    </submittedName>
</protein>
<accession>A0A0P1BBZ2</accession>
<feature type="region of interest" description="Disordered" evidence="1">
    <location>
        <begin position="335"/>
        <end position="373"/>
    </location>
</feature>
<dbReference type="Proteomes" id="UP000054845">
    <property type="component" value="Unassembled WGS sequence"/>
</dbReference>
<keyword evidence="4" id="KW-1185">Reference proteome</keyword>
<feature type="compositionally biased region" description="Basic residues" evidence="1">
    <location>
        <begin position="341"/>
        <end position="353"/>
    </location>
</feature>
<dbReference type="EMBL" id="CCYA01000217">
    <property type="protein sequence ID" value="CEH13299.1"/>
    <property type="molecule type" value="Genomic_DNA"/>
</dbReference>
<reference evidence="3 4" key="1">
    <citation type="submission" date="2014-09" db="EMBL/GenBank/DDBJ databases">
        <authorList>
            <person name="Magalhaes I.L.F."/>
            <person name="Oliveira U."/>
            <person name="Santos F.R."/>
            <person name="Vidigal T.H.D.A."/>
            <person name="Brescovit A.D."/>
            <person name="Santos A.J."/>
        </authorList>
    </citation>
    <scope>NUCLEOTIDE SEQUENCE [LARGE SCALE GENOMIC DNA]</scope>
</reference>
<feature type="compositionally biased region" description="Basic and acidic residues" evidence="1">
    <location>
        <begin position="133"/>
        <end position="148"/>
    </location>
</feature>
<feature type="chain" id="PRO_5006059371" evidence="2">
    <location>
        <begin position="27"/>
        <end position="536"/>
    </location>
</feature>
<keyword evidence="2" id="KW-0732">Signal</keyword>
<proteinExistence type="predicted"/>
<feature type="compositionally biased region" description="Gly residues" evidence="1">
    <location>
        <begin position="430"/>
        <end position="448"/>
    </location>
</feature>
<evidence type="ECO:0000256" key="1">
    <source>
        <dbReference type="SAM" id="MobiDB-lite"/>
    </source>
</evidence>
<evidence type="ECO:0000313" key="4">
    <source>
        <dbReference type="Proteomes" id="UP000054845"/>
    </source>
</evidence>
<dbReference type="AlphaFoldDB" id="A0A0P1BBZ2"/>
<feature type="compositionally biased region" description="Basic and acidic residues" evidence="1">
    <location>
        <begin position="203"/>
        <end position="217"/>
    </location>
</feature>
<organism evidence="3 4">
    <name type="scientific">Ceraceosorus bombacis</name>
    <dbReference type="NCBI Taxonomy" id="401625"/>
    <lineage>
        <taxon>Eukaryota</taxon>
        <taxon>Fungi</taxon>
        <taxon>Dikarya</taxon>
        <taxon>Basidiomycota</taxon>
        <taxon>Ustilaginomycotina</taxon>
        <taxon>Exobasidiomycetes</taxon>
        <taxon>Ceraceosorales</taxon>
        <taxon>Ceraceosoraceae</taxon>
        <taxon>Ceraceosorus</taxon>
    </lineage>
</organism>
<feature type="signal peptide" evidence="2">
    <location>
        <begin position="1"/>
        <end position="26"/>
    </location>
</feature>
<feature type="region of interest" description="Disordered" evidence="1">
    <location>
        <begin position="430"/>
        <end position="453"/>
    </location>
</feature>
<sequence>MRTSRVVATTFLAGLLLLCATTPTHAVPLTLAKDANNLEKRDLALELVELLLAPFKKPLKKLAEKVVGKVLPGLHLTRRSPSTHEVNIRVVVIDDLDSREPFLGSLVKLIEPAADLGVGIAKNFFDPPKGVLLRRDPADSPARKREQPADSNSNTLQTKPLVNSGANSEKRSKDVGAGDQKWGLLGSGGYSEIFTGTPTKPQPKNDPHTGSQHRRDVSEVQLDHLLKIERRTQKHNGGKPWKLSLADFGLIGGGRSGGGHWEHHGKHSKREVTTAPLDPNVKDKVIRDWAIGLIGGGGRNEIGRRAANKRDVPLERMTMRKNRAQADWPVNIGGGYEIGSKQKRGQRGGRGSKRINLSEQSSRLSKRRREVDAEQLTVKPTNVDTSAERDTLLSRCDARKRSEGSDAKLDSRCGGGLLAPLFDLLGGALTGGMEEGGTGTETGGGGEGDAPQRRALELDSPKGETPIVSRQNFPLASVGASDDVLARSIHPDWALWGSPFEIGSKRTANSEKEAQPLPVVTNQAQFGIVMGGGSEV</sequence>
<feature type="region of interest" description="Disordered" evidence="1">
    <location>
        <begin position="130"/>
        <end position="217"/>
    </location>
</feature>
<evidence type="ECO:0000313" key="3">
    <source>
        <dbReference type="EMBL" id="CEH13299.1"/>
    </source>
</evidence>